<proteinExistence type="inferred from homology"/>
<dbReference type="InterPro" id="IPR005064">
    <property type="entry name" value="BUG"/>
</dbReference>
<evidence type="ECO:0000313" key="3">
    <source>
        <dbReference type="EMBL" id="MDF1585672.1"/>
    </source>
</evidence>
<dbReference type="Proteomes" id="UP001301140">
    <property type="component" value="Unassembled WGS sequence"/>
</dbReference>
<keyword evidence="4" id="KW-1185">Reference proteome</keyword>
<dbReference type="CDD" id="cd07012">
    <property type="entry name" value="PBP2_Bug_TTT"/>
    <property type="match status" value="1"/>
</dbReference>
<keyword evidence="2" id="KW-0732">Signal</keyword>
<dbReference type="EMBL" id="JARGEQ010000040">
    <property type="protein sequence ID" value="MDF1585672.1"/>
    <property type="molecule type" value="Genomic_DNA"/>
</dbReference>
<evidence type="ECO:0000256" key="2">
    <source>
        <dbReference type="SAM" id="SignalP"/>
    </source>
</evidence>
<feature type="signal peptide" evidence="2">
    <location>
        <begin position="1"/>
        <end position="23"/>
    </location>
</feature>
<sequence length="324" mass="34813">MAMGRWTSAVAAAGVWLSLSAFTPSSVECIAPADPGGGWDFTCRTVGKLLYDLELVKEPVKVTNMAGGVGAVAFSNVAAKRSDDPNLIVATSTVGITQIAQGRYPGDLDVMRWLAMLGADVGVVLVRNDSKYETLDDLLQAYKENPGVAVAAGSSGIGGWDHIRLLMLAKEAGATGEQIKNIRWVQYDGGGPAVTQMLGGHVEVVATDFGEIAGFVESGDVRVLAVMSDERLEAFPDLPTAKEQGVDVVGYNWRGFYLPGKVSDEAYQGWADVMKKLYDSQEWQETAVSKGLTPIWRGGEEFESWVEDQTARMRGISKEIGVIK</sequence>
<dbReference type="Gene3D" id="3.40.190.150">
    <property type="entry name" value="Bordetella uptake gene, domain 1"/>
    <property type="match status" value="1"/>
</dbReference>
<dbReference type="PANTHER" id="PTHR42928:SF3">
    <property type="entry name" value="UPF0065 PROTEIN YFLP"/>
    <property type="match status" value="1"/>
</dbReference>
<accession>A0AAP3XQV5</accession>
<evidence type="ECO:0000256" key="1">
    <source>
        <dbReference type="ARBA" id="ARBA00006987"/>
    </source>
</evidence>
<comment type="similarity">
    <text evidence="1">Belongs to the UPF0065 (bug) family.</text>
</comment>
<feature type="chain" id="PRO_5043048550" evidence="2">
    <location>
        <begin position="24"/>
        <end position="324"/>
    </location>
</feature>
<dbReference type="PIRSF" id="PIRSF017082">
    <property type="entry name" value="YflP"/>
    <property type="match status" value="1"/>
</dbReference>
<name>A0AAP3XQV5_9PROT</name>
<gene>
    <name evidence="3" type="ORF">PZ740_04635</name>
</gene>
<dbReference type="SUPFAM" id="SSF53850">
    <property type="entry name" value="Periplasmic binding protein-like II"/>
    <property type="match status" value="1"/>
</dbReference>
<dbReference type="Gene3D" id="3.40.190.10">
    <property type="entry name" value="Periplasmic binding protein-like II"/>
    <property type="match status" value="1"/>
</dbReference>
<dbReference type="Pfam" id="PF03401">
    <property type="entry name" value="TctC"/>
    <property type="match status" value="1"/>
</dbReference>
<evidence type="ECO:0000313" key="4">
    <source>
        <dbReference type="Proteomes" id="UP001301140"/>
    </source>
</evidence>
<dbReference type="RefSeq" id="WP_327788090.1">
    <property type="nucleotide sequence ID" value="NZ_JARGEQ010000040.1"/>
</dbReference>
<dbReference type="InterPro" id="IPR042100">
    <property type="entry name" value="Bug_dom1"/>
</dbReference>
<comment type="caution">
    <text evidence="3">The sequence shown here is derived from an EMBL/GenBank/DDBJ whole genome shotgun (WGS) entry which is preliminary data.</text>
</comment>
<dbReference type="AlphaFoldDB" id="A0AAP3XQV5"/>
<protein>
    <submittedName>
        <fullName evidence="3">Tripartite tricarboxylate transporter substrate binding protein</fullName>
    </submittedName>
</protein>
<reference evidence="3 4" key="1">
    <citation type="submission" date="2023-03" db="EMBL/GenBank/DDBJ databases">
        <title>YIM 152171 draft genome.</title>
        <authorList>
            <person name="Yang Z."/>
        </authorList>
    </citation>
    <scope>NUCLEOTIDE SEQUENCE [LARGE SCALE GENOMIC DNA]</scope>
    <source>
        <strain evidence="3 4">YIM 152171</strain>
    </source>
</reference>
<dbReference type="PANTHER" id="PTHR42928">
    <property type="entry name" value="TRICARBOXYLATE-BINDING PROTEIN"/>
    <property type="match status" value="1"/>
</dbReference>
<organism evidence="3 4">
    <name type="scientific">Marinimicrococcus flavescens</name>
    <dbReference type="NCBI Taxonomy" id="3031815"/>
    <lineage>
        <taxon>Bacteria</taxon>
        <taxon>Pseudomonadati</taxon>
        <taxon>Pseudomonadota</taxon>
        <taxon>Alphaproteobacteria</taxon>
        <taxon>Geminicoccales</taxon>
        <taxon>Geminicoccaceae</taxon>
        <taxon>Marinimicrococcus</taxon>
    </lineage>
</organism>